<organism evidence="1 2">
    <name type="scientific">Liparis tanakae</name>
    <name type="common">Tanaka's snailfish</name>
    <dbReference type="NCBI Taxonomy" id="230148"/>
    <lineage>
        <taxon>Eukaryota</taxon>
        <taxon>Metazoa</taxon>
        <taxon>Chordata</taxon>
        <taxon>Craniata</taxon>
        <taxon>Vertebrata</taxon>
        <taxon>Euteleostomi</taxon>
        <taxon>Actinopterygii</taxon>
        <taxon>Neopterygii</taxon>
        <taxon>Teleostei</taxon>
        <taxon>Neoteleostei</taxon>
        <taxon>Acanthomorphata</taxon>
        <taxon>Eupercaria</taxon>
        <taxon>Perciformes</taxon>
        <taxon>Cottioidei</taxon>
        <taxon>Cottales</taxon>
        <taxon>Liparidae</taxon>
        <taxon>Liparis</taxon>
    </lineage>
</organism>
<protein>
    <submittedName>
        <fullName evidence="1">Uncharacterized protein</fullName>
    </submittedName>
</protein>
<reference evidence="1 2" key="1">
    <citation type="submission" date="2019-03" db="EMBL/GenBank/DDBJ databases">
        <title>First draft genome of Liparis tanakae, snailfish: a comprehensive survey of snailfish specific genes.</title>
        <authorList>
            <person name="Kim W."/>
            <person name="Song I."/>
            <person name="Jeong J.-H."/>
            <person name="Kim D."/>
            <person name="Kim S."/>
            <person name="Ryu S."/>
            <person name="Song J.Y."/>
            <person name="Lee S.K."/>
        </authorList>
    </citation>
    <scope>NUCLEOTIDE SEQUENCE [LARGE SCALE GENOMIC DNA]</scope>
    <source>
        <tissue evidence="1">Muscle</tissue>
    </source>
</reference>
<gene>
    <name evidence="1" type="ORF">EYF80_026270</name>
</gene>
<dbReference type="EMBL" id="SRLO01000271">
    <property type="protein sequence ID" value="TNN63528.1"/>
    <property type="molecule type" value="Genomic_DNA"/>
</dbReference>
<name>A0A4Z2HCD8_9TELE</name>
<sequence length="99" mass="10602">MQRPLQLFERAADLRHRLVLPLVQLAGDLGHQLHGGRQLRKPAGGHHDGVQLCLQSGLVLLHDVPQRDGHVVPSGFAAAAALTDSRTLQASGGEHEGSR</sequence>
<keyword evidence="2" id="KW-1185">Reference proteome</keyword>
<dbReference type="AlphaFoldDB" id="A0A4Z2HCD8"/>
<proteinExistence type="predicted"/>
<comment type="caution">
    <text evidence="1">The sequence shown here is derived from an EMBL/GenBank/DDBJ whole genome shotgun (WGS) entry which is preliminary data.</text>
</comment>
<dbReference type="Proteomes" id="UP000314294">
    <property type="component" value="Unassembled WGS sequence"/>
</dbReference>
<accession>A0A4Z2HCD8</accession>
<evidence type="ECO:0000313" key="1">
    <source>
        <dbReference type="EMBL" id="TNN63528.1"/>
    </source>
</evidence>
<evidence type="ECO:0000313" key="2">
    <source>
        <dbReference type="Proteomes" id="UP000314294"/>
    </source>
</evidence>